<dbReference type="InterPro" id="IPR051782">
    <property type="entry name" value="ABC_Transporter_VariousFunc"/>
</dbReference>
<dbReference type="InterPro" id="IPR003439">
    <property type="entry name" value="ABC_transporter-like_ATP-bd"/>
</dbReference>
<dbReference type="EMBL" id="CAFBLU010000036">
    <property type="protein sequence ID" value="CAB4881341.1"/>
    <property type="molecule type" value="Genomic_DNA"/>
</dbReference>
<reference evidence="5" key="1">
    <citation type="submission" date="2020-05" db="EMBL/GenBank/DDBJ databases">
        <authorList>
            <person name="Chiriac C."/>
            <person name="Salcher M."/>
            <person name="Ghai R."/>
            <person name="Kavagutti S V."/>
        </authorList>
    </citation>
    <scope>NUCLEOTIDE SEQUENCE</scope>
</reference>
<evidence type="ECO:0000256" key="3">
    <source>
        <dbReference type="ARBA" id="ARBA00022840"/>
    </source>
</evidence>
<keyword evidence="3" id="KW-0067">ATP-binding</keyword>
<dbReference type="AlphaFoldDB" id="A0A6J7EGJ7"/>
<name>A0A6J7EGJ7_9ZZZZ</name>
<evidence type="ECO:0000256" key="1">
    <source>
        <dbReference type="ARBA" id="ARBA00022448"/>
    </source>
</evidence>
<accession>A0A6J7EGJ7</accession>
<feature type="domain" description="ABC transporter" evidence="4">
    <location>
        <begin position="5"/>
        <end position="230"/>
    </location>
</feature>
<evidence type="ECO:0000256" key="2">
    <source>
        <dbReference type="ARBA" id="ARBA00022741"/>
    </source>
</evidence>
<dbReference type="GO" id="GO:0005524">
    <property type="term" value="F:ATP binding"/>
    <property type="evidence" value="ECO:0007669"/>
    <property type="project" value="UniProtKB-KW"/>
</dbReference>
<sequence length="249" mass="26949">MTPIVKVDQLTKSFGNSKALDEVTLEIDSGEVFALLGPNGAGKTTLIRLLLGLISPTSGHAQVFGLDSWSQSVEIHKRVGWVPAEPALWPRLTGSETLTLLGNLHGSCDEPYRDQLIDRLGLDADRKVGDLSTGNRQKVALIAAFMTRPDLLVLDEPTGGLDPLRKVVFRELMNEARANGQAILLSSHMLGEVEGEADRVGLLRQAKLVRTGTLEELRVAAGPSAAGQPHGDHERSLEELFLSLYSDND</sequence>
<dbReference type="Pfam" id="PF00005">
    <property type="entry name" value="ABC_tran"/>
    <property type="match status" value="1"/>
</dbReference>
<keyword evidence="1" id="KW-0813">Transport</keyword>
<gene>
    <name evidence="5" type="ORF">UFOPK3444_01459</name>
</gene>
<dbReference type="CDD" id="cd03230">
    <property type="entry name" value="ABC_DR_subfamily_A"/>
    <property type="match status" value="1"/>
</dbReference>
<evidence type="ECO:0000259" key="4">
    <source>
        <dbReference type="PROSITE" id="PS50893"/>
    </source>
</evidence>
<dbReference type="SMART" id="SM00382">
    <property type="entry name" value="AAA"/>
    <property type="match status" value="1"/>
</dbReference>
<dbReference type="SUPFAM" id="SSF52540">
    <property type="entry name" value="P-loop containing nucleoside triphosphate hydrolases"/>
    <property type="match status" value="1"/>
</dbReference>
<keyword evidence="2" id="KW-0547">Nucleotide-binding</keyword>
<dbReference type="PANTHER" id="PTHR42939">
    <property type="entry name" value="ABC TRANSPORTER ATP-BINDING PROTEIN ALBC-RELATED"/>
    <property type="match status" value="1"/>
</dbReference>
<dbReference type="GO" id="GO:0016887">
    <property type="term" value="F:ATP hydrolysis activity"/>
    <property type="evidence" value="ECO:0007669"/>
    <property type="project" value="InterPro"/>
</dbReference>
<proteinExistence type="predicted"/>
<dbReference type="InterPro" id="IPR027417">
    <property type="entry name" value="P-loop_NTPase"/>
</dbReference>
<evidence type="ECO:0000313" key="5">
    <source>
        <dbReference type="EMBL" id="CAB4881341.1"/>
    </source>
</evidence>
<organism evidence="5">
    <name type="scientific">freshwater metagenome</name>
    <dbReference type="NCBI Taxonomy" id="449393"/>
    <lineage>
        <taxon>unclassified sequences</taxon>
        <taxon>metagenomes</taxon>
        <taxon>ecological metagenomes</taxon>
    </lineage>
</organism>
<dbReference type="InterPro" id="IPR003593">
    <property type="entry name" value="AAA+_ATPase"/>
</dbReference>
<dbReference type="PANTHER" id="PTHR42939:SF1">
    <property type="entry name" value="ABC TRANSPORTER ATP-BINDING PROTEIN ALBC-RELATED"/>
    <property type="match status" value="1"/>
</dbReference>
<dbReference type="Gene3D" id="3.40.50.300">
    <property type="entry name" value="P-loop containing nucleotide triphosphate hydrolases"/>
    <property type="match status" value="1"/>
</dbReference>
<dbReference type="PROSITE" id="PS50893">
    <property type="entry name" value="ABC_TRANSPORTER_2"/>
    <property type="match status" value="1"/>
</dbReference>
<protein>
    <submittedName>
        <fullName evidence="5">Unannotated protein</fullName>
    </submittedName>
</protein>